<dbReference type="InterPro" id="IPR019933">
    <property type="entry name" value="DivIVA_domain"/>
</dbReference>
<dbReference type="InterPro" id="IPR007793">
    <property type="entry name" value="DivIVA_fam"/>
</dbReference>
<feature type="coiled-coil region" evidence="7">
    <location>
        <begin position="29"/>
        <end position="56"/>
    </location>
</feature>
<dbReference type="AlphaFoldDB" id="A0A1M5T153"/>
<name>A0A1M5T153_9CLOT</name>
<evidence type="ECO:0000313" key="9">
    <source>
        <dbReference type="Proteomes" id="UP000184526"/>
    </source>
</evidence>
<proteinExistence type="inferred from homology"/>
<dbReference type="EMBL" id="FQXP01000003">
    <property type="protein sequence ID" value="SHH44554.1"/>
    <property type="molecule type" value="Genomic_DNA"/>
</dbReference>
<dbReference type="GO" id="GO:0005737">
    <property type="term" value="C:cytoplasm"/>
    <property type="evidence" value="ECO:0007669"/>
    <property type="project" value="UniProtKB-SubCell"/>
</dbReference>
<dbReference type="OrthoDB" id="9815492at2"/>
<dbReference type="NCBIfam" id="TIGR03544">
    <property type="entry name" value="DivI1A_domain"/>
    <property type="match status" value="1"/>
</dbReference>
<comment type="subcellular location">
    <subcellularLocation>
        <location evidence="1">Cytoplasm</location>
    </subcellularLocation>
</comment>
<organism evidence="8 9">
    <name type="scientific">Clostridium collagenovorans DSM 3089</name>
    <dbReference type="NCBI Taxonomy" id="1121306"/>
    <lineage>
        <taxon>Bacteria</taxon>
        <taxon>Bacillati</taxon>
        <taxon>Bacillota</taxon>
        <taxon>Clostridia</taxon>
        <taxon>Eubacteriales</taxon>
        <taxon>Clostridiaceae</taxon>
        <taxon>Clostridium</taxon>
    </lineage>
</organism>
<keyword evidence="3" id="KW-0963">Cytoplasm</keyword>
<evidence type="ECO:0000256" key="2">
    <source>
        <dbReference type="ARBA" id="ARBA00009008"/>
    </source>
</evidence>
<evidence type="ECO:0000313" key="8">
    <source>
        <dbReference type="EMBL" id="SHH44554.1"/>
    </source>
</evidence>
<dbReference type="STRING" id="1121306.SAMN02745196_00397"/>
<dbReference type="Proteomes" id="UP000184526">
    <property type="component" value="Unassembled WGS sequence"/>
</dbReference>
<evidence type="ECO:0000256" key="1">
    <source>
        <dbReference type="ARBA" id="ARBA00004496"/>
    </source>
</evidence>
<evidence type="ECO:0000256" key="5">
    <source>
        <dbReference type="ARBA" id="ARBA00023054"/>
    </source>
</evidence>
<dbReference type="Gene3D" id="6.10.250.660">
    <property type="match status" value="1"/>
</dbReference>
<keyword evidence="4 8" id="KW-0132">Cell division</keyword>
<keyword evidence="5 7" id="KW-0175">Coiled coil</keyword>
<keyword evidence="9" id="KW-1185">Reference proteome</keyword>
<evidence type="ECO:0000256" key="7">
    <source>
        <dbReference type="SAM" id="Coils"/>
    </source>
</evidence>
<evidence type="ECO:0000256" key="3">
    <source>
        <dbReference type="ARBA" id="ARBA00022490"/>
    </source>
</evidence>
<dbReference type="PANTHER" id="PTHR35794:SF2">
    <property type="entry name" value="CELL DIVISION PROTEIN DIVIVA"/>
    <property type="match status" value="1"/>
</dbReference>
<accession>A0A1M5T153</accession>
<keyword evidence="6" id="KW-0131">Cell cycle</keyword>
<dbReference type="PANTHER" id="PTHR35794">
    <property type="entry name" value="CELL DIVISION PROTEIN DIVIVA"/>
    <property type="match status" value="1"/>
</dbReference>
<dbReference type="Pfam" id="PF05103">
    <property type="entry name" value="DivIVA"/>
    <property type="match status" value="1"/>
</dbReference>
<protein>
    <submittedName>
        <fullName evidence="8">Cell division initiation protein</fullName>
    </submittedName>
</protein>
<sequence>MRITVEDIENKEFKKAMRGYNSEEVDDFLNDVLESYEEVSRENSRLKEKITSFEEKIIHYKKVEDTIQNTLVLAQSASEQTKLAAQKEADLIIKNANDSAQRMIDKANTDVLTIRAEYEKTRQEFEKFRSIYRNFMNSQIDMFERLEKDFDRGFNIGIAQQKIIANKDIDSVIDEESKKAAIQDKMLTLEVATDLDKNISESLETTRFFDVKNFDLE</sequence>
<reference evidence="8 9" key="1">
    <citation type="submission" date="2016-11" db="EMBL/GenBank/DDBJ databases">
        <authorList>
            <person name="Jaros S."/>
            <person name="Januszkiewicz K."/>
            <person name="Wedrychowicz H."/>
        </authorList>
    </citation>
    <scope>NUCLEOTIDE SEQUENCE [LARGE SCALE GENOMIC DNA]</scope>
    <source>
        <strain evidence="8 9">DSM 3089</strain>
    </source>
</reference>
<comment type="similarity">
    <text evidence="2">Belongs to the DivIVA family.</text>
</comment>
<dbReference type="GO" id="GO:0051301">
    <property type="term" value="P:cell division"/>
    <property type="evidence" value="ECO:0007669"/>
    <property type="project" value="UniProtKB-KW"/>
</dbReference>
<gene>
    <name evidence="8" type="ORF">SAMN02745196_00397</name>
</gene>
<dbReference type="RefSeq" id="WP_072829542.1">
    <property type="nucleotide sequence ID" value="NZ_FQXP01000003.1"/>
</dbReference>
<evidence type="ECO:0000256" key="4">
    <source>
        <dbReference type="ARBA" id="ARBA00022618"/>
    </source>
</evidence>
<evidence type="ECO:0000256" key="6">
    <source>
        <dbReference type="ARBA" id="ARBA00023306"/>
    </source>
</evidence>